<keyword evidence="4" id="KW-0410">Iron transport</keyword>
<dbReference type="Pfam" id="PF07715">
    <property type="entry name" value="Plug"/>
    <property type="match status" value="1"/>
</dbReference>
<feature type="domain" description="TonB-dependent receptor-like beta-barrel" evidence="14">
    <location>
        <begin position="334"/>
        <end position="823"/>
    </location>
</feature>
<keyword evidence="13" id="KW-0732">Signal</keyword>
<organism evidence="16 17">
    <name type="scientific">Steroidobacter agaridevorans</name>
    <dbReference type="NCBI Taxonomy" id="2695856"/>
    <lineage>
        <taxon>Bacteria</taxon>
        <taxon>Pseudomonadati</taxon>
        <taxon>Pseudomonadota</taxon>
        <taxon>Gammaproteobacteria</taxon>
        <taxon>Steroidobacterales</taxon>
        <taxon>Steroidobacteraceae</taxon>
        <taxon>Steroidobacter</taxon>
    </lineage>
</organism>
<dbReference type="GO" id="GO:0009279">
    <property type="term" value="C:cell outer membrane"/>
    <property type="evidence" value="ECO:0007669"/>
    <property type="project" value="UniProtKB-SubCell"/>
</dbReference>
<dbReference type="InterPro" id="IPR000531">
    <property type="entry name" value="Beta-barrel_TonB"/>
</dbReference>
<keyword evidence="10 11" id="KW-0998">Cell outer membrane</keyword>
<keyword evidence="5 11" id="KW-0812">Transmembrane</keyword>
<keyword evidence="6" id="KW-0408">Iron</keyword>
<dbReference type="Proteomes" id="UP000445000">
    <property type="component" value="Unassembled WGS sequence"/>
</dbReference>
<dbReference type="EMBL" id="BLJN01000001">
    <property type="protein sequence ID" value="GFE79641.1"/>
    <property type="molecule type" value="Genomic_DNA"/>
</dbReference>
<keyword evidence="2 11" id="KW-0813">Transport</keyword>
<dbReference type="RefSeq" id="WP_161811291.1">
    <property type="nucleotide sequence ID" value="NZ_BLJN01000001.1"/>
</dbReference>
<name>A0A829Y9N8_9GAMM</name>
<dbReference type="InterPro" id="IPR036942">
    <property type="entry name" value="Beta-barrel_TonB_sf"/>
</dbReference>
<evidence type="ECO:0000256" key="10">
    <source>
        <dbReference type="ARBA" id="ARBA00023237"/>
    </source>
</evidence>
<proteinExistence type="inferred from homology"/>
<evidence type="ECO:0000313" key="17">
    <source>
        <dbReference type="Proteomes" id="UP000445000"/>
    </source>
</evidence>
<dbReference type="SUPFAM" id="SSF56935">
    <property type="entry name" value="Porins"/>
    <property type="match status" value="1"/>
</dbReference>
<keyword evidence="17" id="KW-1185">Reference proteome</keyword>
<dbReference type="AlphaFoldDB" id="A0A829Y9N8"/>
<dbReference type="PANTHER" id="PTHR32552">
    <property type="entry name" value="FERRICHROME IRON RECEPTOR-RELATED"/>
    <property type="match status" value="1"/>
</dbReference>
<protein>
    <submittedName>
        <fullName evidence="16">TonB-dependent receptor</fullName>
    </submittedName>
</protein>
<feature type="signal peptide" evidence="13">
    <location>
        <begin position="1"/>
        <end position="28"/>
    </location>
</feature>
<evidence type="ECO:0000256" key="8">
    <source>
        <dbReference type="ARBA" id="ARBA00023077"/>
    </source>
</evidence>
<evidence type="ECO:0000256" key="5">
    <source>
        <dbReference type="ARBA" id="ARBA00022692"/>
    </source>
</evidence>
<dbReference type="PANTHER" id="PTHR32552:SF81">
    <property type="entry name" value="TONB-DEPENDENT OUTER MEMBRANE RECEPTOR"/>
    <property type="match status" value="1"/>
</dbReference>
<accession>A0A829Y9N8</accession>
<evidence type="ECO:0000256" key="11">
    <source>
        <dbReference type="PROSITE-ProRule" id="PRU01360"/>
    </source>
</evidence>
<keyword evidence="7" id="KW-0406">Ion transport</keyword>
<keyword evidence="9 11" id="KW-0472">Membrane</keyword>
<keyword evidence="3 11" id="KW-1134">Transmembrane beta strand</keyword>
<dbReference type="Gene3D" id="2.40.170.20">
    <property type="entry name" value="TonB-dependent receptor, beta-barrel domain"/>
    <property type="match status" value="1"/>
</dbReference>
<sequence length="862" mass="93469">MKAELHKRPLVIGAALAAGLGVSAPALSQTPPVNAAGGDAAIDELNEIIVTARRTEERLQDVPISITVFNQEQLANRNVTNAVDLANYTPSLSANSNFGIENTSFAIRGFVQELGTQPSVGTYFADVVAARGPTQGTQAGDGVGPGSFFDLQNVQVLKGPQGTLFGRNTTGGAVLLVPQKPTGDFEGYLEGSYGNFDMYRLQAALNVPFGEGARFRLAADHQGREGYLNNISGIGPKDYNDVNYSAVRASLVLDLTPNLENYTIASWSKSDTNGSVEKLIACNPTGFNPPDPQLGLRNFVGILSCGQLADEQARGTDFHDVQAAVTDPISLIEQWQLINTTTWHVSDTVTLKNIASYAEFTNEQRAQLFATNWQTSTLPMPYPMVFFRGVPAVFTGVFAIPGHNTADQSTYTEELQLQGSSEDGKLRYQLGGYLEWSDPLSTVGNQSSQLASCTDLATLDCTDPIGSVFSVALSQQLGFPVPVNVGAVNYTAGRTAYRSRGVYAQSSYDLAERFTLTGGLRYTWDEQTNSAQRITYSFPVLPPFIGGPSQRCTDPSSAPSCGQFLKQESDKPTWLLGLDYKPGDDVLVYGKYARGYRAGGVFTNAPIDHRTFDPEKVDNFELGLKTSFRSAVRGVFNIAAFYNDFTDQQLQFGFDARVDPVTGATAPVSPTTAVINAGKSRIYGAEVEVSITPIEGLTFDANYTYLNAEIRSIDQVTTLDPNYQVQTSQIESGAPLALSPKNKYALSANYTWRLPETVGLITFGATFVHTDEQLTSYSYQDPAILALFGKNYGVIDSRDLLNLNVTWEGIAGSPVDLSAFATNVTDEEYFQYVPGLPTSGSDYAALGEPRMYGFRLRYRFGE</sequence>
<feature type="domain" description="TonB-dependent receptor plug" evidence="15">
    <location>
        <begin position="59"/>
        <end position="173"/>
    </location>
</feature>
<evidence type="ECO:0000256" key="1">
    <source>
        <dbReference type="ARBA" id="ARBA00004571"/>
    </source>
</evidence>
<comment type="similarity">
    <text evidence="11 12">Belongs to the TonB-dependent receptor family.</text>
</comment>
<dbReference type="InterPro" id="IPR039426">
    <property type="entry name" value="TonB-dep_rcpt-like"/>
</dbReference>
<dbReference type="GO" id="GO:0006826">
    <property type="term" value="P:iron ion transport"/>
    <property type="evidence" value="ECO:0007669"/>
    <property type="project" value="UniProtKB-KW"/>
</dbReference>
<keyword evidence="8 12" id="KW-0798">TonB box</keyword>
<feature type="chain" id="PRO_5032722777" evidence="13">
    <location>
        <begin position="29"/>
        <end position="862"/>
    </location>
</feature>
<keyword evidence="16" id="KW-0675">Receptor</keyword>
<comment type="caution">
    <text evidence="16">The sequence shown here is derived from an EMBL/GenBank/DDBJ whole genome shotgun (WGS) entry which is preliminary data.</text>
</comment>
<dbReference type="PROSITE" id="PS52016">
    <property type="entry name" value="TONB_DEPENDENT_REC_3"/>
    <property type="match status" value="1"/>
</dbReference>
<evidence type="ECO:0000256" key="3">
    <source>
        <dbReference type="ARBA" id="ARBA00022452"/>
    </source>
</evidence>
<evidence type="ECO:0000256" key="2">
    <source>
        <dbReference type="ARBA" id="ARBA00022448"/>
    </source>
</evidence>
<evidence type="ECO:0000256" key="12">
    <source>
        <dbReference type="RuleBase" id="RU003357"/>
    </source>
</evidence>
<evidence type="ECO:0000256" key="6">
    <source>
        <dbReference type="ARBA" id="ARBA00023004"/>
    </source>
</evidence>
<comment type="subcellular location">
    <subcellularLocation>
        <location evidence="1 11">Cell outer membrane</location>
        <topology evidence="1 11">Multi-pass membrane protein</topology>
    </subcellularLocation>
</comment>
<dbReference type="CDD" id="cd01347">
    <property type="entry name" value="ligand_gated_channel"/>
    <property type="match status" value="1"/>
</dbReference>
<gene>
    <name evidence="16" type="ORF">GCM10011487_16410</name>
</gene>
<evidence type="ECO:0000256" key="7">
    <source>
        <dbReference type="ARBA" id="ARBA00023065"/>
    </source>
</evidence>
<evidence type="ECO:0000259" key="14">
    <source>
        <dbReference type="Pfam" id="PF00593"/>
    </source>
</evidence>
<reference evidence="17" key="1">
    <citation type="submission" date="2020-01" db="EMBL/GenBank/DDBJ databases">
        <title>'Steroidobacter agaridevorans' sp. nov., agar-degrading bacteria isolated from rhizosphere soils.</title>
        <authorList>
            <person name="Ikenaga M."/>
            <person name="Kataoka M."/>
            <person name="Murouchi A."/>
            <person name="Katsuragi S."/>
            <person name="Sakai M."/>
        </authorList>
    </citation>
    <scope>NUCLEOTIDE SEQUENCE [LARGE SCALE GENOMIC DNA]</scope>
    <source>
        <strain evidence="17">YU21-B</strain>
    </source>
</reference>
<evidence type="ECO:0000256" key="4">
    <source>
        <dbReference type="ARBA" id="ARBA00022496"/>
    </source>
</evidence>
<evidence type="ECO:0000259" key="15">
    <source>
        <dbReference type="Pfam" id="PF07715"/>
    </source>
</evidence>
<evidence type="ECO:0000256" key="9">
    <source>
        <dbReference type="ARBA" id="ARBA00023136"/>
    </source>
</evidence>
<evidence type="ECO:0000313" key="16">
    <source>
        <dbReference type="EMBL" id="GFE79641.1"/>
    </source>
</evidence>
<evidence type="ECO:0000256" key="13">
    <source>
        <dbReference type="SAM" id="SignalP"/>
    </source>
</evidence>
<dbReference type="InterPro" id="IPR012910">
    <property type="entry name" value="Plug_dom"/>
</dbReference>
<dbReference type="Pfam" id="PF00593">
    <property type="entry name" value="TonB_dep_Rec_b-barrel"/>
    <property type="match status" value="1"/>
</dbReference>